<dbReference type="Gene3D" id="3.40.309.10">
    <property type="entry name" value="Aldehyde Dehydrogenase, Chain A, domain 2"/>
    <property type="match status" value="1"/>
</dbReference>
<evidence type="ECO:0000256" key="3">
    <source>
        <dbReference type="PROSITE-ProRule" id="PRU10007"/>
    </source>
</evidence>
<dbReference type="PROSITE" id="PS00687">
    <property type="entry name" value="ALDEHYDE_DEHYDR_GLU"/>
    <property type="match status" value="1"/>
</dbReference>
<comment type="caution">
    <text evidence="6">The sequence shown here is derived from an EMBL/GenBank/DDBJ whole genome shotgun (WGS) entry which is preliminary data.</text>
</comment>
<dbReference type="Proteomes" id="UP001185012">
    <property type="component" value="Unassembled WGS sequence"/>
</dbReference>
<comment type="similarity">
    <text evidence="1 4">Belongs to the aldehyde dehydrogenase family.</text>
</comment>
<evidence type="ECO:0000313" key="7">
    <source>
        <dbReference type="Proteomes" id="UP001185012"/>
    </source>
</evidence>
<keyword evidence="2 4" id="KW-0560">Oxidoreductase</keyword>
<dbReference type="InterPro" id="IPR016160">
    <property type="entry name" value="Ald_DH_CS_CYS"/>
</dbReference>
<name>A0ABU1IKP8_9BACL</name>
<protein>
    <submittedName>
        <fullName evidence="6">Glyceraldehyde-3-phosphate dehydrogenase (NADP+)</fullName>
        <ecNumber evidence="6">1.2.1.9</ecNumber>
    </submittedName>
</protein>
<dbReference type="EMBL" id="JAVDQG010000003">
    <property type="protein sequence ID" value="MDR6225343.1"/>
    <property type="molecule type" value="Genomic_DNA"/>
</dbReference>
<evidence type="ECO:0000256" key="2">
    <source>
        <dbReference type="ARBA" id="ARBA00023002"/>
    </source>
</evidence>
<dbReference type="InterPro" id="IPR016161">
    <property type="entry name" value="Ald_DH/histidinol_DH"/>
</dbReference>
<dbReference type="InterPro" id="IPR016163">
    <property type="entry name" value="Ald_DH_C"/>
</dbReference>
<evidence type="ECO:0000256" key="4">
    <source>
        <dbReference type="RuleBase" id="RU003345"/>
    </source>
</evidence>
<dbReference type="PROSITE" id="PS00070">
    <property type="entry name" value="ALDEHYDE_DEHYDR_CYS"/>
    <property type="match status" value="1"/>
</dbReference>
<dbReference type="InterPro" id="IPR051020">
    <property type="entry name" value="ALDH-related_metabolic_enz"/>
</dbReference>
<dbReference type="PANTHER" id="PTHR42991">
    <property type="entry name" value="ALDEHYDE DEHYDROGENASE"/>
    <property type="match status" value="1"/>
</dbReference>
<dbReference type="InterPro" id="IPR015590">
    <property type="entry name" value="Aldehyde_DH_dom"/>
</dbReference>
<organism evidence="6 7">
    <name type="scientific">Desmospora profundinema</name>
    <dbReference type="NCBI Taxonomy" id="1571184"/>
    <lineage>
        <taxon>Bacteria</taxon>
        <taxon>Bacillati</taxon>
        <taxon>Bacillota</taxon>
        <taxon>Bacilli</taxon>
        <taxon>Bacillales</taxon>
        <taxon>Thermoactinomycetaceae</taxon>
        <taxon>Desmospora</taxon>
    </lineage>
</organism>
<keyword evidence="7" id="KW-1185">Reference proteome</keyword>
<dbReference type="CDD" id="cd07082">
    <property type="entry name" value="ALDH_F11_NP-GAPDH"/>
    <property type="match status" value="1"/>
</dbReference>
<feature type="domain" description="Aldehyde dehydrogenase" evidence="5">
    <location>
        <begin position="17"/>
        <end position="474"/>
    </location>
</feature>
<evidence type="ECO:0000256" key="1">
    <source>
        <dbReference type="ARBA" id="ARBA00009986"/>
    </source>
</evidence>
<dbReference type="Pfam" id="PF00171">
    <property type="entry name" value="Aldedh"/>
    <property type="match status" value="1"/>
</dbReference>
<dbReference type="EC" id="1.2.1.9" evidence="6"/>
<proteinExistence type="inferred from homology"/>
<reference evidence="6 7" key="1">
    <citation type="submission" date="2023-07" db="EMBL/GenBank/DDBJ databases">
        <title>Genomic Encyclopedia of Type Strains, Phase IV (KMG-IV): sequencing the most valuable type-strain genomes for metagenomic binning, comparative biology and taxonomic classification.</title>
        <authorList>
            <person name="Goeker M."/>
        </authorList>
    </citation>
    <scope>NUCLEOTIDE SEQUENCE [LARGE SCALE GENOMIC DNA]</scope>
    <source>
        <strain evidence="6 7">DSM 45903</strain>
    </source>
</reference>
<accession>A0ABU1IKP8</accession>
<dbReference type="InterPro" id="IPR016162">
    <property type="entry name" value="Ald_DH_N"/>
</dbReference>
<dbReference type="SUPFAM" id="SSF53720">
    <property type="entry name" value="ALDH-like"/>
    <property type="match status" value="1"/>
</dbReference>
<sequence>MGQETMVDVGFQLTGDWLQCSSKRRLEIVSPQGEVIGRVPAMTREEVDRALSKSRRVQKEWAKVPLYERGQILLTWADELIKRSDEIADMIMKEVGKKKSSAKDEVTRTADLIRYTVEEGKRIHGEMMKGDSFQGGSAGKVAIIEREALGLVLAISPFNYPVNLSAAKLAPALISGNAVVLKPATQGSISALLMADALMTAGLPKGVLHVVTGRGSEIGDWLVAHPAIDMISFTGGTKTGQDIARKAGMIPTVLELGGKDPAIVLEDADVEKAAGQIVSGAFSYSGQRCTAIKRVLVMEEVADQLVEQIQKKVEGLRVGLPEDDADVTPLIDSASADFVHSLILDALEKGAVSRTEYRKEGNLISPTVLDHVTEEMRVSWEEPFGPVLPIIRVTSEQEAVETANQSEYGLQASVFTKNMDKAFSIASQLDVGTVQLNGKTERGPDHFPFLGVKKSGAGVQGVRKSIESMTREKVTVLNL</sequence>
<evidence type="ECO:0000313" key="6">
    <source>
        <dbReference type="EMBL" id="MDR6225343.1"/>
    </source>
</evidence>
<feature type="active site" evidence="3">
    <location>
        <position position="255"/>
    </location>
</feature>
<dbReference type="PANTHER" id="PTHR42991:SF1">
    <property type="entry name" value="ALDEHYDE DEHYDROGENASE"/>
    <property type="match status" value="1"/>
</dbReference>
<gene>
    <name evidence="6" type="ORF">JOE21_001341</name>
</gene>
<dbReference type="GO" id="GO:0008886">
    <property type="term" value="F:glyceraldehyde-3-phosphate dehydrogenase (NADP+) (non-phosphorylating) activity"/>
    <property type="evidence" value="ECO:0007669"/>
    <property type="project" value="UniProtKB-EC"/>
</dbReference>
<evidence type="ECO:0000259" key="5">
    <source>
        <dbReference type="Pfam" id="PF00171"/>
    </source>
</evidence>
<dbReference type="Gene3D" id="3.40.605.10">
    <property type="entry name" value="Aldehyde Dehydrogenase, Chain A, domain 1"/>
    <property type="match status" value="1"/>
</dbReference>
<dbReference type="InterPro" id="IPR029510">
    <property type="entry name" value="Ald_DH_CS_GLU"/>
</dbReference>